<accession>A0ACC1TIU4</accession>
<protein>
    <submittedName>
        <fullName evidence="1">Alpha/Beta hydrolase protein</fullName>
    </submittedName>
</protein>
<sequence>GNLRFCAPQPPAPTSGVQLADTEPPECVQGIHTPGNHISMTTSLPTVVWIHGGGYFAGNASWYQGSDLLQQANNKVVAVMIQYRLGLFG</sequence>
<proteinExistence type="predicted"/>
<evidence type="ECO:0000313" key="2">
    <source>
        <dbReference type="Proteomes" id="UP001163835"/>
    </source>
</evidence>
<comment type="caution">
    <text evidence="1">The sequence shown here is derived from an EMBL/GenBank/DDBJ whole genome shotgun (WGS) entry which is preliminary data.</text>
</comment>
<dbReference type="Proteomes" id="UP001163835">
    <property type="component" value="Unassembled WGS sequence"/>
</dbReference>
<keyword evidence="2" id="KW-1185">Reference proteome</keyword>
<name>A0ACC1TIU4_9AGAR</name>
<feature type="non-terminal residue" evidence="1">
    <location>
        <position position="89"/>
    </location>
</feature>
<reference evidence="1" key="1">
    <citation type="submission" date="2022-09" db="EMBL/GenBank/DDBJ databases">
        <title>A Global Phylogenomic Analysis of the Shiitake Genus Lentinula.</title>
        <authorList>
            <consortium name="DOE Joint Genome Institute"/>
            <person name="Sierra-Patev S."/>
            <person name="Min B."/>
            <person name="Naranjo-Ortiz M."/>
            <person name="Looney B."/>
            <person name="Konkel Z."/>
            <person name="Slot J.C."/>
            <person name="Sakamoto Y."/>
            <person name="Steenwyk J.L."/>
            <person name="Rokas A."/>
            <person name="Carro J."/>
            <person name="Camarero S."/>
            <person name="Ferreira P."/>
            <person name="Molpeceres G."/>
            <person name="Ruiz-Duenas F.J."/>
            <person name="Serrano A."/>
            <person name="Henrissat B."/>
            <person name="Drula E."/>
            <person name="Hughes K.W."/>
            <person name="Mata J.L."/>
            <person name="Ishikawa N.K."/>
            <person name="Vargas-Isla R."/>
            <person name="Ushijima S."/>
            <person name="Smith C.A."/>
            <person name="Ahrendt S."/>
            <person name="Andreopoulos W."/>
            <person name="He G."/>
            <person name="Labutti K."/>
            <person name="Lipzen A."/>
            <person name="Ng V."/>
            <person name="Riley R."/>
            <person name="Sandor L."/>
            <person name="Barry K."/>
            <person name="Martinez A.T."/>
            <person name="Xiao Y."/>
            <person name="Gibbons J.G."/>
            <person name="Terashima K."/>
            <person name="Grigoriev I.V."/>
            <person name="Hibbett D.S."/>
        </authorList>
    </citation>
    <scope>NUCLEOTIDE SEQUENCE</scope>
    <source>
        <strain evidence="1">TMI1499</strain>
    </source>
</reference>
<gene>
    <name evidence="1" type="ORF">F5876DRAFT_22226</name>
</gene>
<keyword evidence="1" id="KW-0378">Hydrolase</keyword>
<organism evidence="1 2">
    <name type="scientific">Lentinula aff. lateritia</name>
    <dbReference type="NCBI Taxonomy" id="2804960"/>
    <lineage>
        <taxon>Eukaryota</taxon>
        <taxon>Fungi</taxon>
        <taxon>Dikarya</taxon>
        <taxon>Basidiomycota</taxon>
        <taxon>Agaricomycotina</taxon>
        <taxon>Agaricomycetes</taxon>
        <taxon>Agaricomycetidae</taxon>
        <taxon>Agaricales</taxon>
        <taxon>Marasmiineae</taxon>
        <taxon>Omphalotaceae</taxon>
        <taxon>Lentinula</taxon>
    </lineage>
</organism>
<evidence type="ECO:0000313" key="1">
    <source>
        <dbReference type="EMBL" id="KAJ3804435.1"/>
    </source>
</evidence>
<dbReference type="EMBL" id="MU796008">
    <property type="protein sequence ID" value="KAJ3804435.1"/>
    <property type="molecule type" value="Genomic_DNA"/>
</dbReference>
<feature type="non-terminal residue" evidence="1">
    <location>
        <position position="1"/>
    </location>
</feature>